<name>A0A2K1X0T2_POPTR</name>
<evidence type="ECO:0000313" key="3">
    <source>
        <dbReference type="Proteomes" id="UP000006729"/>
    </source>
</evidence>
<organism evidence="2 3">
    <name type="scientific">Populus trichocarpa</name>
    <name type="common">Western balsam poplar</name>
    <name type="synonym">Populus balsamifera subsp. trichocarpa</name>
    <dbReference type="NCBI Taxonomy" id="3694"/>
    <lineage>
        <taxon>Eukaryota</taxon>
        <taxon>Viridiplantae</taxon>
        <taxon>Streptophyta</taxon>
        <taxon>Embryophyta</taxon>
        <taxon>Tracheophyta</taxon>
        <taxon>Spermatophyta</taxon>
        <taxon>Magnoliopsida</taxon>
        <taxon>eudicotyledons</taxon>
        <taxon>Gunneridae</taxon>
        <taxon>Pentapetalae</taxon>
        <taxon>rosids</taxon>
        <taxon>fabids</taxon>
        <taxon>Malpighiales</taxon>
        <taxon>Salicaceae</taxon>
        <taxon>Saliceae</taxon>
        <taxon>Populus</taxon>
    </lineage>
</organism>
<dbReference type="AlphaFoldDB" id="A0A2K1X0T2"/>
<gene>
    <name evidence="2" type="ORF">POPTR_018G143200</name>
</gene>
<reference evidence="2 3" key="1">
    <citation type="journal article" date="2006" name="Science">
        <title>The genome of black cottonwood, Populus trichocarpa (Torr. &amp; Gray).</title>
        <authorList>
            <person name="Tuskan G.A."/>
            <person name="Difazio S."/>
            <person name="Jansson S."/>
            <person name="Bohlmann J."/>
            <person name="Grigoriev I."/>
            <person name="Hellsten U."/>
            <person name="Putnam N."/>
            <person name="Ralph S."/>
            <person name="Rombauts S."/>
            <person name="Salamov A."/>
            <person name="Schein J."/>
            <person name="Sterck L."/>
            <person name="Aerts A."/>
            <person name="Bhalerao R.R."/>
            <person name="Bhalerao R.P."/>
            <person name="Blaudez D."/>
            <person name="Boerjan W."/>
            <person name="Brun A."/>
            <person name="Brunner A."/>
            <person name="Busov V."/>
            <person name="Campbell M."/>
            <person name="Carlson J."/>
            <person name="Chalot M."/>
            <person name="Chapman J."/>
            <person name="Chen G.L."/>
            <person name="Cooper D."/>
            <person name="Coutinho P.M."/>
            <person name="Couturier J."/>
            <person name="Covert S."/>
            <person name="Cronk Q."/>
            <person name="Cunningham R."/>
            <person name="Davis J."/>
            <person name="Degroeve S."/>
            <person name="Dejardin A."/>
            <person name="Depamphilis C."/>
            <person name="Detter J."/>
            <person name="Dirks B."/>
            <person name="Dubchak I."/>
            <person name="Duplessis S."/>
            <person name="Ehlting J."/>
            <person name="Ellis B."/>
            <person name="Gendler K."/>
            <person name="Goodstein D."/>
            <person name="Gribskov M."/>
            <person name="Grimwood J."/>
            <person name="Groover A."/>
            <person name="Gunter L."/>
            <person name="Hamberger B."/>
            <person name="Heinze B."/>
            <person name="Helariutta Y."/>
            <person name="Henrissat B."/>
            <person name="Holligan D."/>
            <person name="Holt R."/>
            <person name="Huang W."/>
            <person name="Islam-Faridi N."/>
            <person name="Jones S."/>
            <person name="Jones-Rhoades M."/>
            <person name="Jorgensen R."/>
            <person name="Joshi C."/>
            <person name="Kangasjarvi J."/>
            <person name="Karlsson J."/>
            <person name="Kelleher C."/>
            <person name="Kirkpatrick R."/>
            <person name="Kirst M."/>
            <person name="Kohler A."/>
            <person name="Kalluri U."/>
            <person name="Larimer F."/>
            <person name="Leebens-Mack J."/>
            <person name="Leple J.C."/>
            <person name="Locascio P."/>
            <person name="Lou Y."/>
            <person name="Lucas S."/>
            <person name="Martin F."/>
            <person name="Montanini B."/>
            <person name="Napoli C."/>
            <person name="Nelson D.R."/>
            <person name="Nelson C."/>
            <person name="Nieminen K."/>
            <person name="Nilsson O."/>
            <person name="Pereda V."/>
            <person name="Peter G."/>
            <person name="Philippe R."/>
            <person name="Pilate G."/>
            <person name="Poliakov A."/>
            <person name="Razumovskaya J."/>
            <person name="Richardson P."/>
            <person name="Rinaldi C."/>
            <person name="Ritland K."/>
            <person name="Rouze P."/>
            <person name="Ryaboy D."/>
            <person name="Schmutz J."/>
            <person name="Schrader J."/>
            <person name="Segerman B."/>
            <person name="Shin H."/>
            <person name="Siddiqui A."/>
            <person name="Sterky F."/>
            <person name="Terry A."/>
            <person name="Tsai C.J."/>
            <person name="Uberbacher E."/>
            <person name="Unneberg P."/>
            <person name="Vahala J."/>
            <person name="Wall K."/>
            <person name="Wessler S."/>
            <person name="Yang G."/>
            <person name="Yin T."/>
            <person name="Douglas C."/>
            <person name="Marra M."/>
            <person name="Sandberg G."/>
            <person name="Van de Peer Y."/>
            <person name="Rokhsar D."/>
        </authorList>
    </citation>
    <scope>NUCLEOTIDE SEQUENCE [LARGE SCALE GENOMIC DNA]</scope>
    <source>
        <strain evidence="3">cv. Nisqually</strain>
    </source>
</reference>
<feature type="region of interest" description="Disordered" evidence="1">
    <location>
        <begin position="1"/>
        <end position="28"/>
    </location>
</feature>
<dbReference type="Proteomes" id="UP000006729">
    <property type="component" value="Chromosome 18"/>
</dbReference>
<accession>A0A2K1X0T2</accession>
<evidence type="ECO:0000313" key="2">
    <source>
        <dbReference type="EMBL" id="PNS94370.1"/>
    </source>
</evidence>
<keyword evidence="3" id="KW-1185">Reference proteome</keyword>
<evidence type="ECO:0000256" key="1">
    <source>
        <dbReference type="SAM" id="MobiDB-lite"/>
    </source>
</evidence>
<dbReference type="EMBL" id="CM009307">
    <property type="protein sequence ID" value="PNS94370.1"/>
    <property type="molecule type" value="Genomic_DNA"/>
</dbReference>
<proteinExistence type="predicted"/>
<protein>
    <submittedName>
        <fullName evidence="2">Uncharacterized protein</fullName>
    </submittedName>
</protein>
<sequence length="69" mass="8117">MTNSLSRVDVDASYQTSLNGPQPEKRRRNKYEEGSIICFCHHQMFVATHVVRVIRLRESHKIIYKMVVI</sequence>
<dbReference type="InParanoid" id="A0A2K1X0T2"/>